<dbReference type="GO" id="GO:0046982">
    <property type="term" value="F:protein heterodimerization activity"/>
    <property type="evidence" value="ECO:0007669"/>
    <property type="project" value="InterPro"/>
</dbReference>
<keyword evidence="6 9" id="KW-0539">Nucleus</keyword>
<dbReference type="InterPro" id="IPR002119">
    <property type="entry name" value="Histone_H2A"/>
</dbReference>
<organism evidence="11 12">
    <name type="scientific">Pteropus vampyrus</name>
    <name type="common">Large flying fox</name>
    <dbReference type="NCBI Taxonomy" id="132908"/>
    <lineage>
        <taxon>Eukaryota</taxon>
        <taxon>Metazoa</taxon>
        <taxon>Chordata</taxon>
        <taxon>Craniata</taxon>
        <taxon>Vertebrata</taxon>
        <taxon>Euteleostomi</taxon>
        <taxon>Mammalia</taxon>
        <taxon>Eutheria</taxon>
        <taxon>Laurasiatheria</taxon>
        <taxon>Chiroptera</taxon>
        <taxon>Yinpterochiroptera</taxon>
        <taxon>Pteropodoidea</taxon>
        <taxon>Pteropodidae</taxon>
        <taxon>Pteropodinae</taxon>
        <taxon>Pteropus</taxon>
    </lineage>
</organism>
<evidence type="ECO:0000256" key="2">
    <source>
        <dbReference type="ARBA" id="ARBA00004286"/>
    </source>
</evidence>
<comment type="subcellular location">
    <subcellularLocation>
        <location evidence="2">Chromosome</location>
    </subcellularLocation>
    <subcellularLocation>
        <location evidence="1 9">Nucleus</location>
    </subcellularLocation>
</comment>
<dbReference type="GO" id="GO:0003677">
    <property type="term" value="F:DNA binding"/>
    <property type="evidence" value="ECO:0007669"/>
    <property type="project" value="UniProtKB-KW"/>
</dbReference>
<dbReference type="RefSeq" id="XP_011383659.1">
    <property type="nucleotide sequence ID" value="XM_011385357.2"/>
</dbReference>
<dbReference type="OrthoDB" id="6427901at2759"/>
<dbReference type="CDD" id="cd00074">
    <property type="entry name" value="HFD_H2A"/>
    <property type="match status" value="1"/>
</dbReference>
<evidence type="ECO:0000256" key="7">
    <source>
        <dbReference type="ARBA" id="ARBA00023269"/>
    </source>
</evidence>
<dbReference type="PRINTS" id="PR00620">
    <property type="entry name" value="HISTONEH2A"/>
</dbReference>
<evidence type="ECO:0000256" key="5">
    <source>
        <dbReference type="ARBA" id="ARBA00023125"/>
    </source>
</evidence>
<feature type="region of interest" description="Disordered" evidence="10">
    <location>
        <begin position="1"/>
        <end position="25"/>
    </location>
</feature>
<evidence type="ECO:0000256" key="6">
    <source>
        <dbReference type="ARBA" id="ARBA00023242"/>
    </source>
</evidence>
<dbReference type="KEGG" id="pvp:105309239"/>
<comment type="subunit">
    <text evidence="8">The nucleosome is a histone octamer containing two molecules each of H2A, H2B, H3 and H4 assembled in one H3-H4 heterotetramer and two H2A-H2B heterodimers. May be incorporated into a proportion of nucleosomes, replacing one or more H2A molecules.</text>
</comment>
<accession>A0A6P3RVE8</accession>
<dbReference type="GO" id="GO:0005634">
    <property type="term" value="C:nucleus"/>
    <property type="evidence" value="ECO:0007669"/>
    <property type="project" value="UniProtKB-SubCell"/>
</dbReference>
<evidence type="ECO:0000256" key="8">
    <source>
        <dbReference type="ARBA" id="ARBA00062445"/>
    </source>
</evidence>
<evidence type="ECO:0000256" key="3">
    <source>
        <dbReference type="ARBA" id="ARBA00010691"/>
    </source>
</evidence>
<dbReference type="FunFam" id="1.10.20.10:FF:000097">
    <property type="entry name" value="Histone H2A"/>
    <property type="match status" value="1"/>
</dbReference>
<protein>
    <recommendedName>
        <fullName evidence="9">Histone H2A</fullName>
    </recommendedName>
</protein>
<feature type="compositionally biased region" description="Basic and acidic residues" evidence="10">
    <location>
        <begin position="1"/>
        <end position="11"/>
    </location>
</feature>
<keyword evidence="4 9" id="KW-0158">Chromosome</keyword>
<evidence type="ECO:0000256" key="10">
    <source>
        <dbReference type="SAM" id="MobiDB-lite"/>
    </source>
</evidence>
<dbReference type="Gene3D" id="1.10.20.10">
    <property type="entry name" value="Histone, subunit A"/>
    <property type="match status" value="1"/>
</dbReference>
<keyword evidence="11" id="KW-1185">Reference proteome</keyword>
<gene>
    <name evidence="12" type="primary">LOC105309239</name>
</gene>
<reference evidence="12" key="1">
    <citation type="submission" date="2025-08" db="UniProtKB">
        <authorList>
            <consortium name="RefSeq"/>
        </authorList>
    </citation>
    <scope>IDENTIFICATION</scope>
    <source>
        <tissue evidence="12">Kidney</tissue>
    </source>
</reference>
<dbReference type="GO" id="GO:0000791">
    <property type="term" value="C:euchromatin"/>
    <property type="evidence" value="ECO:0007669"/>
    <property type="project" value="UniProtKB-ARBA"/>
</dbReference>
<dbReference type="SMART" id="SM00414">
    <property type="entry name" value="H2A"/>
    <property type="match status" value="1"/>
</dbReference>
<dbReference type="PANTHER" id="PTHR23430">
    <property type="entry name" value="HISTONE H2A"/>
    <property type="match status" value="1"/>
</dbReference>
<evidence type="ECO:0000313" key="12">
    <source>
        <dbReference type="RefSeq" id="XP_011383659.1"/>
    </source>
</evidence>
<keyword evidence="5 9" id="KW-0238">DNA-binding</keyword>
<dbReference type="Proteomes" id="UP000515202">
    <property type="component" value="Unplaced"/>
</dbReference>
<dbReference type="GO" id="GO:0030527">
    <property type="term" value="F:structural constituent of chromatin"/>
    <property type="evidence" value="ECO:0007669"/>
    <property type="project" value="InterPro"/>
</dbReference>
<keyword evidence="7 9" id="KW-0544">Nucleosome core</keyword>
<dbReference type="InterPro" id="IPR009072">
    <property type="entry name" value="Histone-fold"/>
</dbReference>
<dbReference type="AlphaFoldDB" id="A0A6P3RVE8"/>
<evidence type="ECO:0000313" key="11">
    <source>
        <dbReference type="Proteomes" id="UP000515202"/>
    </source>
</evidence>
<comment type="subunit">
    <text evidence="9">The nucleosome is a histone octamer containing two molecules each of H2A, H2B, H3 and H4 assembled in one H3-H4 heterotetramer and two H2A-H2B heterodimers. The octamer wraps approximately 147 bp of DNA.</text>
</comment>
<feature type="compositionally biased region" description="Basic residues" evidence="10">
    <location>
        <begin position="12"/>
        <end position="25"/>
    </location>
</feature>
<dbReference type="GeneID" id="105309239"/>
<evidence type="ECO:0000256" key="9">
    <source>
        <dbReference type="RuleBase" id="RU003767"/>
    </source>
</evidence>
<proteinExistence type="inferred from homology"/>
<dbReference type="GO" id="GO:0000786">
    <property type="term" value="C:nucleosome"/>
    <property type="evidence" value="ECO:0007669"/>
    <property type="project" value="UniProtKB-KW"/>
</dbReference>
<evidence type="ECO:0000256" key="4">
    <source>
        <dbReference type="ARBA" id="ARBA00022454"/>
    </source>
</evidence>
<dbReference type="GO" id="GO:0006334">
    <property type="term" value="P:nucleosome assembly"/>
    <property type="evidence" value="ECO:0007669"/>
    <property type="project" value="UniProtKB-ARBA"/>
</dbReference>
<name>A0A6P3RVE8_PTEVA</name>
<dbReference type="GO" id="GO:0006397">
    <property type="term" value="P:mRNA processing"/>
    <property type="evidence" value="ECO:0007669"/>
    <property type="project" value="UniProtKB-ARBA"/>
</dbReference>
<comment type="similarity">
    <text evidence="3 9">Belongs to the histone H2A family.</text>
</comment>
<dbReference type="SUPFAM" id="SSF47113">
    <property type="entry name" value="Histone-fold"/>
    <property type="match status" value="1"/>
</dbReference>
<sequence>MPGRRSQGESSRRRRRRRSRARSRSARAELSFSVSHMERLLREGRYAQRLNWSTPIFLAAVIQYMTAKVLELAGDEAQKTGCRCITPEFLDMAVHNNSLLCDFFRTTIISQVAPPWD</sequence>
<evidence type="ECO:0000256" key="1">
    <source>
        <dbReference type="ARBA" id="ARBA00004123"/>
    </source>
</evidence>